<keyword evidence="4 7" id="KW-0255">Endonuclease</keyword>
<dbReference type="EMBL" id="MSPP01000002">
    <property type="protein sequence ID" value="OUD09375.1"/>
    <property type="molecule type" value="Genomic_DNA"/>
</dbReference>
<dbReference type="Gene3D" id="3.30.230.10">
    <property type="match status" value="1"/>
</dbReference>
<dbReference type="GO" id="GO:0004526">
    <property type="term" value="F:ribonuclease P activity"/>
    <property type="evidence" value="ECO:0007669"/>
    <property type="project" value="UniProtKB-UniRule"/>
</dbReference>
<dbReference type="AlphaFoldDB" id="A0A251WZ08"/>
<dbReference type="Proteomes" id="UP000194664">
    <property type="component" value="Unassembled WGS sequence"/>
</dbReference>
<evidence type="ECO:0000256" key="7">
    <source>
        <dbReference type="HAMAP-Rule" id="MF_00227"/>
    </source>
</evidence>
<keyword evidence="5 7" id="KW-0378">Hydrolase</keyword>
<dbReference type="GO" id="GO:0001682">
    <property type="term" value="P:tRNA 5'-leader removal"/>
    <property type="evidence" value="ECO:0007669"/>
    <property type="project" value="UniProtKB-UniRule"/>
</dbReference>
<evidence type="ECO:0000256" key="2">
    <source>
        <dbReference type="ARBA" id="ARBA00022694"/>
    </source>
</evidence>
<keyword evidence="6 7" id="KW-0694">RNA-binding</keyword>
<evidence type="ECO:0000256" key="3">
    <source>
        <dbReference type="ARBA" id="ARBA00022722"/>
    </source>
</evidence>
<dbReference type="InterPro" id="IPR020539">
    <property type="entry name" value="RNase_P_CS"/>
</dbReference>
<comment type="subunit">
    <text evidence="7">Consists of a catalytic RNA component (M1 or rnpB) and a protein subunit.</text>
</comment>
<comment type="caution">
    <text evidence="9">The sequence shown here is derived from an EMBL/GenBank/DDBJ whole genome shotgun (WGS) entry which is preliminary data.</text>
</comment>
<dbReference type="Pfam" id="PF00825">
    <property type="entry name" value="Ribonuclease_P"/>
    <property type="match status" value="1"/>
</dbReference>
<dbReference type="GO" id="GO:0000049">
    <property type="term" value="F:tRNA binding"/>
    <property type="evidence" value="ECO:0007669"/>
    <property type="project" value="UniProtKB-UniRule"/>
</dbReference>
<reference evidence="9 10" key="1">
    <citation type="submission" date="2016-12" db="EMBL/GenBank/DDBJ databases">
        <title>The draft genome sequence of HSLHS2.</title>
        <authorList>
            <person name="Hu D."/>
            <person name="Wang L."/>
            <person name="Shao Z."/>
        </authorList>
    </citation>
    <scope>NUCLEOTIDE SEQUENCE [LARGE SCALE GENOMIC DNA]</scope>
    <source>
        <strain evidence="9">MCCC 1A06712</strain>
    </source>
</reference>
<evidence type="ECO:0000256" key="1">
    <source>
        <dbReference type="ARBA" id="ARBA00002663"/>
    </source>
</evidence>
<dbReference type="GO" id="GO:0042781">
    <property type="term" value="F:3'-tRNA processing endoribonuclease activity"/>
    <property type="evidence" value="ECO:0007669"/>
    <property type="project" value="TreeGrafter"/>
</dbReference>
<dbReference type="PANTHER" id="PTHR33992">
    <property type="entry name" value="RIBONUCLEASE P PROTEIN COMPONENT"/>
    <property type="match status" value="1"/>
</dbReference>
<dbReference type="SUPFAM" id="SSF54211">
    <property type="entry name" value="Ribosomal protein S5 domain 2-like"/>
    <property type="match status" value="1"/>
</dbReference>
<comment type="similarity">
    <text evidence="7">Belongs to the RnpA family.</text>
</comment>
<evidence type="ECO:0000256" key="5">
    <source>
        <dbReference type="ARBA" id="ARBA00022801"/>
    </source>
</evidence>
<dbReference type="InterPro" id="IPR000100">
    <property type="entry name" value="RNase_P"/>
</dbReference>
<protein>
    <recommendedName>
        <fullName evidence="7 8">Ribonuclease P protein component</fullName>
        <shortName evidence="7">RNase P protein</shortName>
        <shortName evidence="7">RNaseP protein</shortName>
        <ecNumber evidence="7 8">3.1.26.5</ecNumber>
    </recommendedName>
    <alternativeName>
        <fullName evidence="7">Protein C5</fullName>
    </alternativeName>
</protein>
<organism evidence="9 10">
    <name type="scientific">Marivivens niveibacter</name>
    <dbReference type="NCBI Taxonomy" id="1930667"/>
    <lineage>
        <taxon>Bacteria</taxon>
        <taxon>Pseudomonadati</taxon>
        <taxon>Pseudomonadota</taxon>
        <taxon>Alphaproteobacteria</taxon>
        <taxon>Rhodobacterales</taxon>
        <taxon>Paracoccaceae</taxon>
        <taxon>Marivivens group</taxon>
        <taxon>Marivivens</taxon>
    </lineage>
</organism>
<evidence type="ECO:0000313" key="10">
    <source>
        <dbReference type="Proteomes" id="UP000194664"/>
    </source>
</evidence>
<comment type="function">
    <text evidence="1 7">RNaseP catalyzes the removal of the 5'-leader sequence from pre-tRNA to produce the mature 5'-terminus. It can also cleave other RNA substrates such as 4.5S RNA. The protein component plays an auxiliary but essential role in vivo by binding to the 5'-leader sequence and broadening the substrate specificity of the ribozyme.</text>
</comment>
<accession>A0A251WZ08</accession>
<keyword evidence="3 7" id="KW-0540">Nuclease</keyword>
<dbReference type="OrthoDB" id="9810867at2"/>
<evidence type="ECO:0000313" key="9">
    <source>
        <dbReference type="EMBL" id="OUD09375.1"/>
    </source>
</evidence>
<dbReference type="InterPro" id="IPR014721">
    <property type="entry name" value="Ribsml_uS5_D2-typ_fold_subgr"/>
</dbReference>
<proteinExistence type="inferred from homology"/>
<evidence type="ECO:0000256" key="4">
    <source>
        <dbReference type="ARBA" id="ARBA00022759"/>
    </source>
</evidence>
<dbReference type="EC" id="3.1.26.5" evidence="7 8"/>
<evidence type="ECO:0000256" key="8">
    <source>
        <dbReference type="NCBIfam" id="TIGR00188"/>
    </source>
</evidence>
<gene>
    <name evidence="7" type="primary">rnpA</name>
    <name evidence="9" type="ORF">BVC71_05840</name>
</gene>
<dbReference type="RefSeq" id="WP_086450727.1">
    <property type="nucleotide sequence ID" value="NZ_MSPP01000002.1"/>
</dbReference>
<dbReference type="NCBIfam" id="TIGR00188">
    <property type="entry name" value="rnpA"/>
    <property type="match status" value="1"/>
</dbReference>
<dbReference type="GO" id="GO:0030677">
    <property type="term" value="C:ribonuclease P complex"/>
    <property type="evidence" value="ECO:0007669"/>
    <property type="project" value="TreeGrafter"/>
</dbReference>
<dbReference type="HAMAP" id="MF_00227">
    <property type="entry name" value="RNase_P"/>
    <property type="match status" value="1"/>
</dbReference>
<keyword evidence="2 7" id="KW-0819">tRNA processing</keyword>
<comment type="catalytic activity">
    <reaction evidence="7">
        <text>Endonucleolytic cleavage of RNA, removing 5'-extranucleotides from tRNA precursor.</text>
        <dbReference type="EC" id="3.1.26.5"/>
    </reaction>
</comment>
<dbReference type="InterPro" id="IPR020568">
    <property type="entry name" value="Ribosomal_Su5_D2-typ_SF"/>
</dbReference>
<evidence type="ECO:0000256" key="6">
    <source>
        <dbReference type="ARBA" id="ARBA00022884"/>
    </source>
</evidence>
<dbReference type="PROSITE" id="PS00648">
    <property type="entry name" value="RIBONUCLEASE_P"/>
    <property type="match status" value="1"/>
</dbReference>
<name>A0A251WZ08_9RHOB</name>
<dbReference type="PANTHER" id="PTHR33992:SF1">
    <property type="entry name" value="RIBONUCLEASE P PROTEIN COMPONENT"/>
    <property type="match status" value="1"/>
</dbReference>
<keyword evidence="10" id="KW-1185">Reference proteome</keyword>
<sequence length="131" mass="14790">MTPQQHCDTTTAKAAPVAVFVRPPVVKKRADFLRAANALRQGTTGFHLQARNRGDADAFRVGYTCSKKVGNAVARNRAKRRLREIARLVMNQHGRAGWDYVLIGRKDVTADYDFARMQKDLIWALKKVHSK</sequence>